<evidence type="ECO:0000259" key="2">
    <source>
        <dbReference type="Pfam" id="PF25023"/>
    </source>
</evidence>
<proteinExistence type="predicted"/>
<organism evidence="3">
    <name type="scientific">Vibrio coralliilyticus</name>
    <dbReference type="NCBI Taxonomy" id="190893"/>
    <lineage>
        <taxon>Bacteria</taxon>
        <taxon>Pseudomonadati</taxon>
        <taxon>Pseudomonadota</taxon>
        <taxon>Gammaproteobacteria</taxon>
        <taxon>Vibrionales</taxon>
        <taxon>Vibrionaceae</taxon>
        <taxon>Vibrio</taxon>
    </lineage>
</organism>
<evidence type="ECO:0000313" key="3">
    <source>
        <dbReference type="EMBL" id="KJY74906.1"/>
    </source>
</evidence>
<dbReference type="EMBL" id="JXXR01000008">
    <property type="protein sequence ID" value="KJY74906.1"/>
    <property type="molecule type" value="Genomic_DNA"/>
</dbReference>
<dbReference type="Pfam" id="PF25023">
    <property type="entry name" value="TEN_YD-shell"/>
    <property type="match status" value="1"/>
</dbReference>
<dbReference type="PANTHER" id="PTHR32305:SF15">
    <property type="entry name" value="PROTEIN RHSA-RELATED"/>
    <property type="match status" value="1"/>
</dbReference>
<name>A0A837GAA1_9VIBR</name>
<accession>A0A837GAA1</accession>
<reference evidence="3" key="1">
    <citation type="journal article" date="2015" name="BMC Genomics">
        <title>Genome mining reveals unlocked bioactive potential of marine Gram-negative bacteria.</title>
        <authorList>
            <person name="Machado H."/>
            <person name="Sonnenschein E.C."/>
            <person name="Melchiorsen J."/>
            <person name="Gram L."/>
        </authorList>
    </citation>
    <scope>NUCLEOTIDE SEQUENCE</scope>
    <source>
        <strain evidence="3">S2052</strain>
    </source>
</reference>
<dbReference type="Gene3D" id="2.180.10.10">
    <property type="entry name" value="RHS repeat-associated core"/>
    <property type="match status" value="2"/>
</dbReference>
<gene>
    <name evidence="3" type="ORF">TW71_08155</name>
</gene>
<sequence length="1273" mass="144808">MTNAIESNAFNLSEFISSGVDARTLSFSLQFPIGEIVCNLSNEQIVSPIISFNSGNITDSGFGVGWGVSLCRYDKAAEKLYLENGQSFYVEYERSTGEYRFPYRKTNDIKFTDTEDGYQLVQKDGQSADFNSDGLLVKQTDASGRHLHYTYVKFMNNDVVETIRDDGNISIVFDYDETQTTVRYYVDDLTVRSVRFDKFSSNNGYLLKHLYLPDDEENHFVIDYEFDAPSGYHFISEIVYPGGRIERIYYADNELLLPPKAPIEYMPSVRRFVIEHGCDQPNTDTYYRAMTSHNYLGYGGSRDWEAGIDTLFFCPSDYVYETEEVTENKKIVRRFNKYHCEIVTSKYDDDALYEQQITDYLADEKQYIDEQPINYTLPHTITTTFYYDGHSRQENVELTYDSSGNLIEKLTPDGTRQIQRYAPPEGIPGVCPPEDNGMIRFIVEQTIEPASHDNGEPTRSVRYFYASFLSQDQQQSVILPITEIADERLTKHYQYYTDASDALSYLKRKTERVQGKTNTTTIHYDYAFENGIKTTVTTTGFDGANQTTSSTQDLVSQEMIQLDDPDGVRSRFAYDALNRVVSEVVGEETQYQAAKTYSHVMSPDNNAVTITDSQNNIEIQYTDNSGRLREVKRREGSSGTLYTVASYQYNALGLVVSETHTDWLDGTALALTTTFEYDAWDNVRVTYHPDGRTEYTLNDPTTGAIASAPAGVSARQVQTIEGLGSLEVWKTLFGEDRVIRSIDNQGSLYATETITYDTLGRKLTQQDAENNITAFSYDSFNRITRKTDATGVVHQVSYADFPTQTLAEHVYADDYLLGSKHYDGIGRLITEYQSSAVLHYTYENGGTLPVSVSLPEGTQRMQSVNTALKAITQMRFSDATSDVDFDYDPASGLVIQTSHDGLRVDSTYSPGGHLIEQRRDYNGTSRTAYQNVSLMGKLLEATDYFGHSEFWRYDDVGRLSSVTEDIGGHTIDFAVTYDSYSRPITMTWSFSQNTAQSVSLNIYYNERGLERERIYLFGGVSQLSIETDYDSRNLIHCRKVFRQGVASLTEYFTYDALKRLKEYQCHGVHLPEDAYGNKIVSKVLTYDRLNNIDTIVLTFDDDSTNRSEYVYLPDDLIRLSHITHSHGSYPSEQSVIFDAGGNVIQDEQGRRYTYNGQSQLTQVENDDHLLVSAYRYDGEGNQAIQQVPEQADIEFFYVDGTLKNEHSDGYHTHYTTIFERRWCRTLISDAAIEHQMMLLDSQGNVLSTLTISNAQSQEQQFIYTPSGKQHQIS</sequence>
<dbReference type="InterPro" id="IPR056823">
    <property type="entry name" value="TEN-like_YD-shell"/>
</dbReference>
<keyword evidence="1" id="KW-0677">Repeat</keyword>
<dbReference type="PANTHER" id="PTHR32305">
    <property type="match status" value="1"/>
</dbReference>
<protein>
    <recommendedName>
        <fullName evidence="2">Teneurin-like YD-shell domain-containing protein</fullName>
    </recommendedName>
</protein>
<evidence type="ECO:0000256" key="1">
    <source>
        <dbReference type="ARBA" id="ARBA00022737"/>
    </source>
</evidence>
<dbReference type="AlphaFoldDB" id="A0A837GAA1"/>
<comment type="caution">
    <text evidence="3">The sequence shown here is derived from an EMBL/GenBank/DDBJ whole genome shotgun (WGS) entry which is preliminary data.</text>
</comment>
<dbReference type="InterPro" id="IPR006530">
    <property type="entry name" value="YD"/>
</dbReference>
<dbReference type="Pfam" id="PF05593">
    <property type="entry name" value="RHS_repeat"/>
    <property type="match status" value="1"/>
</dbReference>
<dbReference type="InterPro" id="IPR050708">
    <property type="entry name" value="T6SS_VgrG/RHS"/>
</dbReference>
<dbReference type="InterPro" id="IPR031325">
    <property type="entry name" value="RHS_repeat"/>
</dbReference>
<dbReference type="RefSeq" id="WP_045985510.1">
    <property type="nucleotide sequence ID" value="NZ_CP063053.1"/>
</dbReference>
<feature type="domain" description="Teneurin-like YD-shell" evidence="2">
    <location>
        <begin position="989"/>
        <end position="1212"/>
    </location>
</feature>
<dbReference type="NCBIfam" id="TIGR01643">
    <property type="entry name" value="YD_repeat_2x"/>
    <property type="match status" value="1"/>
</dbReference>